<name>A0AAD8QQ30_LOLMU</name>
<organism evidence="2 3">
    <name type="scientific">Lolium multiflorum</name>
    <name type="common">Italian ryegrass</name>
    <name type="synonym">Lolium perenne subsp. multiflorum</name>
    <dbReference type="NCBI Taxonomy" id="4521"/>
    <lineage>
        <taxon>Eukaryota</taxon>
        <taxon>Viridiplantae</taxon>
        <taxon>Streptophyta</taxon>
        <taxon>Embryophyta</taxon>
        <taxon>Tracheophyta</taxon>
        <taxon>Spermatophyta</taxon>
        <taxon>Magnoliopsida</taxon>
        <taxon>Liliopsida</taxon>
        <taxon>Poales</taxon>
        <taxon>Poaceae</taxon>
        <taxon>BOP clade</taxon>
        <taxon>Pooideae</taxon>
        <taxon>Poodae</taxon>
        <taxon>Poeae</taxon>
        <taxon>Poeae Chloroplast Group 2 (Poeae type)</taxon>
        <taxon>Loliodinae</taxon>
        <taxon>Loliinae</taxon>
        <taxon>Lolium</taxon>
    </lineage>
</organism>
<protein>
    <submittedName>
        <fullName evidence="2">Uncharacterized protein</fullName>
    </submittedName>
</protein>
<proteinExistence type="predicted"/>
<dbReference type="AlphaFoldDB" id="A0AAD8QQ30"/>
<gene>
    <name evidence="2" type="ORF">QYE76_029864</name>
</gene>
<dbReference type="EMBL" id="JAUUTY010000007">
    <property type="protein sequence ID" value="KAK1606191.1"/>
    <property type="molecule type" value="Genomic_DNA"/>
</dbReference>
<comment type="caution">
    <text evidence="2">The sequence shown here is derived from an EMBL/GenBank/DDBJ whole genome shotgun (WGS) entry which is preliminary data.</text>
</comment>
<sequence length="100" mass="11254">MRRRLRPTLVPTPSPNHSAPHWRSPWMPPRAPATDRVWQKGPKPCPAAHDLVLLLPLPTAARPVLLLRSRHAVGSRRGEARLWLRPLLHEPAPRVSVSST</sequence>
<dbReference type="Proteomes" id="UP001231189">
    <property type="component" value="Unassembled WGS sequence"/>
</dbReference>
<accession>A0AAD8QQ30</accession>
<evidence type="ECO:0000313" key="3">
    <source>
        <dbReference type="Proteomes" id="UP001231189"/>
    </source>
</evidence>
<feature type="region of interest" description="Disordered" evidence="1">
    <location>
        <begin position="1"/>
        <end position="42"/>
    </location>
</feature>
<evidence type="ECO:0000313" key="2">
    <source>
        <dbReference type="EMBL" id="KAK1606191.1"/>
    </source>
</evidence>
<reference evidence="2" key="1">
    <citation type="submission" date="2023-07" db="EMBL/GenBank/DDBJ databases">
        <title>A chromosome-level genome assembly of Lolium multiflorum.</title>
        <authorList>
            <person name="Chen Y."/>
            <person name="Copetti D."/>
            <person name="Kolliker R."/>
            <person name="Studer B."/>
        </authorList>
    </citation>
    <scope>NUCLEOTIDE SEQUENCE</scope>
    <source>
        <strain evidence="2">02402/16</strain>
        <tissue evidence="2">Leaf</tissue>
    </source>
</reference>
<evidence type="ECO:0000256" key="1">
    <source>
        <dbReference type="SAM" id="MobiDB-lite"/>
    </source>
</evidence>
<keyword evidence="3" id="KW-1185">Reference proteome</keyword>